<reference evidence="1 2" key="1">
    <citation type="submission" date="2016-04" db="EMBL/GenBank/DDBJ databases">
        <title>Identification of putative biosynthetic pathways for the production of bioactive secondary metabolites by the marine actinomycete Kocuria kristinae RUTW2-3.</title>
        <authorList>
            <person name="Waterworth S.C."/>
            <person name="Walmsley T.A."/>
            <person name="Matongo T."/>
            <person name="Davies-Coleman M.T."/>
            <person name="Dorrington R.A."/>
        </authorList>
    </citation>
    <scope>NUCLEOTIDE SEQUENCE [LARGE SCALE GENOMIC DNA]</scope>
    <source>
        <strain evidence="1 2">RUTW4-5</strain>
    </source>
</reference>
<accession>A0A657IU19</accession>
<dbReference type="Proteomes" id="UP000092021">
    <property type="component" value="Unassembled WGS sequence"/>
</dbReference>
<dbReference type="EMBL" id="LWGZ01000811">
    <property type="protein sequence ID" value="OAX56856.1"/>
    <property type="molecule type" value="Genomic_DNA"/>
</dbReference>
<protein>
    <submittedName>
        <fullName evidence="1">Uncharacterized protein</fullName>
    </submittedName>
</protein>
<organism evidence="1 2">
    <name type="scientific">Rothia kristinae</name>
    <dbReference type="NCBI Taxonomy" id="37923"/>
    <lineage>
        <taxon>Bacteria</taxon>
        <taxon>Bacillati</taxon>
        <taxon>Actinomycetota</taxon>
        <taxon>Actinomycetes</taxon>
        <taxon>Micrococcales</taxon>
        <taxon>Micrococcaceae</taxon>
        <taxon>Rothia</taxon>
    </lineage>
</organism>
<sequence length="68" mass="7105">MAAAIATAEEYPPTLRATSMKKMLCPLVSCPLVGTTSTVCRGRCCRKAIGPRTCWATSLSEAEAAVAT</sequence>
<proteinExistence type="predicted"/>
<dbReference type="AlphaFoldDB" id="A0A657IU19"/>
<comment type="caution">
    <text evidence="1">The sequence shown here is derived from an EMBL/GenBank/DDBJ whole genome shotgun (WGS) entry which is preliminary data.</text>
</comment>
<gene>
    <name evidence="1" type="ORF">A5N15_09135</name>
</gene>
<evidence type="ECO:0000313" key="1">
    <source>
        <dbReference type="EMBL" id="OAX56856.1"/>
    </source>
</evidence>
<evidence type="ECO:0000313" key="2">
    <source>
        <dbReference type="Proteomes" id="UP000092021"/>
    </source>
</evidence>
<name>A0A657IU19_9MICC</name>